<dbReference type="InterPro" id="IPR034161">
    <property type="entry name" value="Pepsin-like_plant"/>
</dbReference>
<feature type="domain" description="Peptidase A1" evidence="8">
    <location>
        <begin position="590"/>
        <end position="940"/>
    </location>
</feature>
<name>A0A0D9V898_9ORYZ</name>
<feature type="domain" description="Peptidase A1" evidence="8">
    <location>
        <begin position="94"/>
        <end position="446"/>
    </location>
</feature>
<dbReference type="Pfam" id="PF14541">
    <property type="entry name" value="TAXi_C"/>
    <property type="match status" value="2"/>
</dbReference>
<dbReference type="GO" id="GO:0006508">
    <property type="term" value="P:proteolysis"/>
    <property type="evidence" value="ECO:0007669"/>
    <property type="project" value="UniProtKB-KW"/>
</dbReference>
<sequence>MAADRIAFIATALLVLILPPQMIVVAKSAGNTSPRPKQQQLGNFFKKHGSDMSGLIPRQSNGRSGRYSGRSVPADGGSTGGGQSQDPATNAGMYVSSLNVGTPSQLITAVLDITSDFVWMQCSDPTCATCAAQPSTSTSTPPFYTFLSSTIRAVRCANRACQQLVPQTCDAATAATGDDPLCGYSYTYGGGRANTTTGFFAVDALALATVGTDDVVFGCALATEGDIGAVIGLGRGELSFVSQLNIGRFSYYLAPDVDDGSNIQSFILFLDDAKPRTSRAVSTPLLASRAFPSLYLVELAAIRVAGEDLAIPRGTFDLQTDGSGGVVMSISVPVTFLDSGAYEILRQAMASAIGLNTVDGSALGLDLCYPSESLATAKVPAMALVFAGGAVMELEMGNFFYMDSTTGLECLTILPSPAGDGSLLGSLIQIGTHMIYDIKGSRLVFESLQQAPPPPPPSQQASRPSKSYKQGVGRRSSSPPPPLISPAIVVIHFMLVVMCRFHRAMLSPLPSSSSSSCRKWPTQASQASSHASPWAQGIRNSSVISSRTTAPTWPTNSRRARTSRYQQPGGDDGGGSGSSIQAPATNGGMYVYSYSIGTPTQHVTGALDISSDLVWTACDVPTLQGATPFFPILSTSADLVPCADTTCQQFVQQTCGSGAGDSVVGVDVDVSRCRYTYMYGGGRENTTGYLATETFTFDATSRVDRVVFGCGMDNTGDFGGASGVIGLGRGNLSLVSQLGADRFSYHFAPDDSSSSAAADSFILFGDDATPQTSRNFSARLLSSDAYPSLYYVDLAGVQVDGKDLAVPHGTFDLRKDGSGGVVLSITMLVTLLDEAAYKPLRQAMASKIGLRAVDGSALGLDLCYNSQSLATAKVPSMALVFAGGAVMELEMRNYYMEVTTGLSCLTIMPSPAGDGSILGSLIQVGTHMIYDIKGSKLVFESLDQQAPPPSGSSSQESSQKPNKDAAGRRSSSGPAPPMISPAVFVIHFMLAVVNMLV</sequence>
<evidence type="ECO:0000256" key="2">
    <source>
        <dbReference type="ARBA" id="ARBA00022670"/>
    </source>
</evidence>
<evidence type="ECO:0000259" key="8">
    <source>
        <dbReference type="PROSITE" id="PS51767"/>
    </source>
</evidence>
<dbReference type="GO" id="GO:0004190">
    <property type="term" value="F:aspartic-type endopeptidase activity"/>
    <property type="evidence" value="ECO:0007669"/>
    <property type="project" value="UniProtKB-KW"/>
</dbReference>
<keyword evidence="3" id="KW-0064">Aspartyl protease</keyword>
<evidence type="ECO:0000313" key="10">
    <source>
        <dbReference type="Proteomes" id="UP000032180"/>
    </source>
</evidence>
<keyword evidence="4" id="KW-0378">Hydrolase</keyword>
<feature type="region of interest" description="Disordered" evidence="6">
    <location>
        <begin position="508"/>
        <end position="580"/>
    </location>
</feature>
<dbReference type="Gene3D" id="2.40.70.10">
    <property type="entry name" value="Acid Proteases"/>
    <property type="match status" value="4"/>
</dbReference>
<dbReference type="eggNOG" id="KOG1339">
    <property type="taxonomic scope" value="Eukaryota"/>
</dbReference>
<dbReference type="Proteomes" id="UP000032180">
    <property type="component" value="Chromosome 1"/>
</dbReference>
<evidence type="ECO:0000313" key="9">
    <source>
        <dbReference type="EnsemblPlants" id="LPERR01G33140.1"/>
    </source>
</evidence>
<dbReference type="STRING" id="77586.A0A0D9V898"/>
<dbReference type="Gramene" id="LPERR01G33140.1">
    <property type="protein sequence ID" value="LPERR01G33140.1"/>
    <property type="gene ID" value="LPERR01G33140"/>
</dbReference>
<keyword evidence="2" id="KW-0645">Protease</keyword>
<dbReference type="InterPro" id="IPR032861">
    <property type="entry name" value="TAXi_N"/>
</dbReference>
<proteinExistence type="inferred from homology"/>
<evidence type="ECO:0000256" key="1">
    <source>
        <dbReference type="ARBA" id="ARBA00007447"/>
    </source>
</evidence>
<dbReference type="AlphaFoldDB" id="A0A0D9V898"/>
<feature type="compositionally biased region" description="Polar residues" evidence="6">
    <location>
        <begin position="522"/>
        <end position="531"/>
    </location>
</feature>
<dbReference type="PANTHER" id="PTHR47967">
    <property type="entry name" value="OS07G0603500 PROTEIN-RELATED"/>
    <property type="match status" value="1"/>
</dbReference>
<dbReference type="CDD" id="cd05476">
    <property type="entry name" value="pepsin_A_like_plant"/>
    <property type="match status" value="2"/>
</dbReference>
<comment type="similarity">
    <text evidence="1">Belongs to the peptidase A1 family.</text>
</comment>
<feature type="region of interest" description="Disordered" evidence="6">
    <location>
        <begin position="49"/>
        <end position="90"/>
    </location>
</feature>
<dbReference type="InterPro" id="IPR051708">
    <property type="entry name" value="Plant_Aspart_Prot_A1"/>
</dbReference>
<evidence type="ECO:0000256" key="7">
    <source>
        <dbReference type="SAM" id="SignalP"/>
    </source>
</evidence>
<organism evidence="9 10">
    <name type="scientific">Leersia perrieri</name>
    <dbReference type="NCBI Taxonomy" id="77586"/>
    <lineage>
        <taxon>Eukaryota</taxon>
        <taxon>Viridiplantae</taxon>
        <taxon>Streptophyta</taxon>
        <taxon>Embryophyta</taxon>
        <taxon>Tracheophyta</taxon>
        <taxon>Spermatophyta</taxon>
        <taxon>Magnoliopsida</taxon>
        <taxon>Liliopsida</taxon>
        <taxon>Poales</taxon>
        <taxon>Poaceae</taxon>
        <taxon>BOP clade</taxon>
        <taxon>Oryzoideae</taxon>
        <taxon>Oryzeae</taxon>
        <taxon>Oryzinae</taxon>
        <taxon>Leersia</taxon>
    </lineage>
</organism>
<keyword evidence="5" id="KW-0325">Glycoprotein</keyword>
<feature type="compositionally biased region" description="Polar residues" evidence="6">
    <location>
        <begin position="538"/>
        <end position="557"/>
    </location>
</feature>
<feature type="chain" id="PRO_5002347526" description="Peptidase A1 domain-containing protein" evidence="7">
    <location>
        <begin position="29"/>
        <end position="997"/>
    </location>
</feature>
<feature type="region of interest" description="Disordered" evidence="6">
    <location>
        <begin position="448"/>
        <end position="480"/>
    </location>
</feature>
<keyword evidence="7" id="KW-0732">Signal</keyword>
<dbReference type="EnsemblPlants" id="LPERR01G33140.1">
    <property type="protein sequence ID" value="LPERR01G33140.1"/>
    <property type="gene ID" value="LPERR01G33140"/>
</dbReference>
<dbReference type="FunFam" id="2.40.70.10:FF:000074">
    <property type="entry name" value="Os05g0384300 protein"/>
    <property type="match status" value="2"/>
</dbReference>
<evidence type="ECO:0000256" key="6">
    <source>
        <dbReference type="SAM" id="MobiDB-lite"/>
    </source>
</evidence>
<evidence type="ECO:0000256" key="3">
    <source>
        <dbReference type="ARBA" id="ARBA00022750"/>
    </source>
</evidence>
<dbReference type="HOGENOM" id="CLU_005738_1_2_1"/>
<evidence type="ECO:0000256" key="5">
    <source>
        <dbReference type="ARBA" id="ARBA00023180"/>
    </source>
</evidence>
<accession>A0A0D9V898</accession>
<dbReference type="InterPro" id="IPR032799">
    <property type="entry name" value="TAXi_C"/>
</dbReference>
<reference evidence="10" key="2">
    <citation type="submission" date="2013-12" db="EMBL/GenBank/DDBJ databases">
        <authorList>
            <person name="Yu Y."/>
            <person name="Lee S."/>
            <person name="de Baynast K."/>
            <person name="Wissotski M."/>
            <person name="Liu L."/>
            <person name="Talag J."/>
            <person name="Goicoechea J."/>
            <person name="Angelova A."/>
            <person name="Jetty R."/>
            <person name="Kudrna D."/>
            <person name="Golser W."/>
            <person name="Rivera L."/>
            <person name="Zhang J."/>
            <person name="Wing R."/>
        </authorList>
    </citation>
    <scope>NUCLEOTIDE SEQUENCE</scope>
</reference>
<keyword evidence="10" id="KW-1185">Reference proteome</keyword>
<dbReference type="InterPro" id="IPR021109">
    <property type="entry name" value="Peptidase_aspartic_dom_sf"/>
</dbReference>
<feature type="signal peptide" evidence="7">
    <location>
        <begin position="1"/>
        <end position="28"/>
    </location>
</feature>
<dbReference type="GO" id="GO:0005576">
    <property type="term" value="C:extracellular region"/>
    <property type="evidence" value="ECO:0007669"/>
    <property type="project" value="TreeGrafter"/>
</dbReference>
<dbReference type="Pfam" id="PF14543">
    <property type="entry name" value="TAXi_N"/>
    <property type="match status" value="2"/>
</dbReference>
<feature type="region of interest" description="Disordered" evidence="6">
    <location>
        <begin position="943"/>
        <end position="974"/>
    </location>
</feature>
<feature type="compositionally biased region" description="Low complexity" evidence="6">
    <location>
        <begin position="951"/>
        <end position="960"/>
    </location>
</feature>
<reference evidence="9 10" key="1">
    <citation type="submission" date="2012-08" db="EMBL/GenBank/DDBJ databases">
        <title>Oryza genome evolution.</title>
        <authorList>
            <person name="Wing R.A."/>
        </authorList>
    </citation>
    <scope>NUCLEOTIDE SEQUENCE</scope>
</reference>
<dbReference type="PANTHER" id="PTHR47967:SF85">
    <property type="entry name" value="OS05G0384300 PROTEIN"/>
    <property type="match status" value="1"/>
</dbReference>
<reference evidence="9" key="3">
    <citation type="submission" date="2015-04" db="UniProtKB">
        <authorList>
            <consortium name="EnsemblPlants"/>
        </authorList>
    </citation>
    <scope>IDENTIFICATION</scope>
</reference>
<dbReference type="InterPro" id="IPR033121">
    <property type="entry name" value="PEPTIDASE_A1"/>
</dbReference>
<protein>
    <recommendedName>
        <fullName evidence="8">Peptidase A1 domain-containing protein</fullName>
    </recommendedName>
</protein>
<feature type="compositionally biased region" description="Low complexity" evidence="6">
    <location>
        <begin position="62"/>
        <end position="71"/>
    </location>
</feature>
<dbReference type="SUPFAM" id="SSF50630">
    <property type="entry name" value="Acid proteases"/>
    <property type="match status" value="2"/>
</dbReference>
<evidence type="ECO:0000256" key="4">
    <source>
        <dbReference type="ARBA" id="ARBA00022801"/>
    </source>
</evidence>
<dbReference type="PROSITE" id="PS51767">
    <property type="entry name" value="PEPTIDASE_A1"/>
    <property type="match status" value="2"/>
</dbReference>